<evidence type="ECO:0000256" key="2">
    <source>
        <dbReference type="SAM" id="MobiDB-lite"/>
    </source>
</evidence>
<keyword evidence="3" id="KW-0812">Transmembrane</keyword>
<reference evidence="4" key="2">
    <citation type="submission" date="2023-05" db="EMBL/GenBank/DDBJ databases">
        <authorList>
            <consortium name="Lawrence Berkeley National Laboratory"/>
            <person name="Steindorff A."/>
            <person name="Hensen N."/>
            <person name="Bonometti L."/>
            <person name="Westerberg I."/>
            <person name="Brannstrom I.O."/>
            <person name="Guillou S."/>
            <person name="Cros-Aarteil S."/>
            <person name="Calhoun S."/>
            <person name="Haridas S."/>
            <person name="Kuo A."/>
            <person name="Mondo S."/>
            <person name="Pangilinan J."/>
            <person name="Riley R."/>
            <person name="Labutti K."/>
            <person name="Andreopoulos B."/>
            <person name="Lipzen A."/>
            <person name="Chen C."/>
            <person name="Yanf M."/>
            <person name="Daum C."/>
            <person name="Ng V."/>
            <person name="Clum A."/>
            <person name="Ohm R."/>
            <person name="Martin F."/>
            <person name="Silar P."/>
            <person name="Natvig D."/>
            <person name="Lalanne C."/>
            <person name="Gautier V."/>
            <person name="Ament-Velasquez S.L."/>
            <person name="Kruys A."/>
            <person name="Hutchinson M.I."/>
            <person name="Powell A.J."/>
            <person name="Barry K."/>
            <person name="Miller A.N."/>
            <person name="Grigoriev I.V."/>
            <person name="Debuchy R."/>
            <person name="Gladieux P."/>
            <person name="Thoren M.H."/>
            <person name="Johannesson H."/>
        </authorList>
    </citation>
    <scope>NUCLEOTIDE SEQUENCE</scope>
    <source>
        <strain evidence="4">CBS 359.72</strain>
    </source>
</reference>
<evidence type="ECO:0000256" key="3">
    <source>
        <dbReference type="SAM" id="Phobius"/>
    </source>
</evidence>
<protein>
    <submittedName>
        <fullName evidence="4">Endoribonuclease L-PSP-domain-containing protein</fullName>
    </submittedName>
</protein>
<sequence length="267" mass="29148">MSATPVFTNKAAPPAGPYSQAIKTPTAIYCSGQIPCDAEGNLVEGTIQQKTAACISNLKAVLEEAGSSIEKVVKVNAFLTDMGNFAAMNEEYSKWFVHKPARSCVAVKQLPKGHGLTRNSSKLVVTPLVFVSFLLSLAIVDLRYSALRAHFHADEEHRRLPGWLHRIIYRYRPYRYTAGDGAGAARTPTSPGSPRSPRSESASGTVGEAGEDYYHSKQRKLMKMEAEEAFEMRGVVVLVLGFAGLVALWAAWKVVSWSVGLVSRLIF</sequence>
<evidence type="ECO:0000313" key="4">
    <source>
        <dbReference type="EMBL" id="KAK4250849.1"/>
    </source>
</evidence>
<dbReference type="GO" id="GO:0019239">
    <property type="term" value="F:deaminase activity"/>
    <property type="evidence" value="ECO:0007669"/>
    <property type="project" value="TreeGrafter"/>
</dbReference>
<dbReference type="EMBL" id="MU857610">
    <property type="protein sequence ID" value="KAK4250849.1"/>
    <property type="molecule type" value="Genomic_DNA"/>
</dbReference>
<feature type="transmembrane region" description="Helical" evidence="3">
    <location>
        <begin position="230"/>
        <end position="252"/>
    </location>
</feature>
<feature type="compositionally biased region" description="Low complexity" evidence="2">
    <location>
        <begin position="185"/>
        <end position="204"/>
    </location>
</feature>
<dbReference type="InterPro" id="IPR006056">
    <property type="entry name" value="RidA"/>
</dbReference>
<keyword evidence="5" id="KW-1185">Reference proteome</keyword>
<dbReference type="Pfam" id="PF01042">
    <property type="entry name" value="Ribonuc_L-PSP"/>
    <property type="match status" value="1"/>
</dbReference>
<dbReference type="CDD" id="cd00448">
    <property type="entry name" value="YjgF_YER057c_UK114_family"/>
    <property type="match status" value="1"/>
</dbReference>
<dbReference type="SUPFAM" id="SSF55298">
    <property type="entry name" value="YjgF-like"/>
    <property type="match status" value="1"/>
</dbReference>
<dbReference type="Proteomes" id="UP001303647">
    <property type="component" value="Unassembled WGS sequence"/>
</dbReference>
<reference evidence="4" key="1">
    <citation type="journal article" date="2023" name="Mol. Phylogenet. Evol.">
        <title>Genome-scale phylogeny and comparative genomics of the fungal order Sordariales.</title>
        <authorList>
            <person name="Hensen N."/>
            <person name="Bonometti L."/>
            <person name="Westerberg I."/>
            <person name="Brannstrom I.O."/>
            <person name="Guillou S."/>
            <person name="Cros-Aarteil S."/>
            <person name="Calhoun S."/>
            <person name="Haridas S."/>
            <person name="Kuo A."/>
            <person name="Mondo S."/>
            <person name="Pangilinan J."/>
            <person name="Riley R."/>
            <person name="LaButti K."/>
            <person name="Andreopoulos B."/>
            <person name="Lipzen A."/>
            <person name="Chen C."/>
            <person name="Yan M."/>
            <person name="Daum C."/>
            <person name="Ng V."/>
            <person name="Clum A."/>
            <person name="Steindorff A."/>
            <person name="Ohm R.A."/>
            <person name="Martin F."/>
            <person name="Silar P."/>
            <person name="Natvig D.O."/>
            <person name="Lalanne C."/>
            <person name="Gautier V."/>
            <person name="Ament-Velasquez S.L."/>
            <person name="Kruys A."/>
            <person name="Hutchinson M.I."/>
            <person name="Powell A.J."/>
            <person name="Barry K."/>
            <person name="Miller A.N."/>
            <person name="Grigoriev I.V."/>
            <person name="Debuchy R."/>
            <person name="Gladieux P."/>
            <person name="Hiltunen Thoren M."/>
            <person name="Johannesson H."/>
        </authorList>
    </citation>
    <scope>NUCLEOTIDE SEQUENCE</scope>
    <source>
        <strain evidence="4">CBS 359.72</strain>
    </source>
</reference>
<dbReference type="Gene3D" id="3.30.1330.40">
    <property type="entry name" value="RutC-like"/>
    <property type="match status" value="1"/>
</dbReference>
<dbReference type="FunFam" id="3.30.1330.40:FF:000001">
    <property type="entry name" value="L-PSP family endoribonuclease"/>
    <property type="match status" value="1"/>
</dbReference>
<comment type="similarity">
    <text evidence="1">Belongs to the RutC family.</text>
</comment>
<keyword evidence="3" id="KW-0472">Membrane</keyword>
<dbReference type="AlphaFoldDB" id="A0AAN7HTY0"/>
<dbReference type="PANTHER" id="PTHR11803">
    <property type="entry name" value="2-IMINOBUTANOATE/2-IMINOPROPANOATE DEAMINASE RIDA"/>
    <property type="match status" value="1"/>
</dbReference>
<keyword evidence="3" id="KW-1133">Transmembrane helix</keyword>
<proteinExistence type="inferred from homology"/>
<comment type="caution">
    <text evidence="4">The sequence shown here is derived from an EMBL/GenBank/DDBJ whole genome shotgun (WGS) entry which is preliminary data.</text>
</comment>
<feature type="transmembrane region" description="Helical" evidence="3">
    <location>
        <begin position="123"/>
        <end position="142"/>
    </location>
</feature>
<dbReference type="GO" id="GO:0005829">
    <property type="term" value="C:cytosol"/>
    <property type="evidence" value="ECO:0007669"/>
    <property type="project" value="TreeGrafter"/>
</dbReference>
<accession>A0AAN7HTY0</accession>
<evidence type="ECO:0000256" key="1">
    <source>
        <dbReference type="ARBA" id="ARBA00010552"/>
    </source>
</evidence>
<gene>
    <name evidence="4" type="ORF">C7999DRAFT_11391</name>
</gene>
<dbReference type="NCBIfam" id="TIGR00004">
    <property type="entry name" value="Rid family detoxifying hydrolase"/>
    <property type="match status" value="1"/>
</dbReference>
<evidence type="ECO:0000313" key="5">
    <source>
        <dbReference type="Proteomes" id="UP001303647"/>
    </source>
</evidence>
<feature type="region of interest" description="Disordered" evidence="2">
    <location>
        <begin position="181"/>
        <end position="208"/>
    </location>
</feature>
<dbReference type="PANTHER" id="PTHR11803:SF58">
    <property type="entry name" value="PROTEIN HMF1-RELATED"/>
    <property type="match status" value="1"/>
</dbReference>
<organism evidence="4 5">
    <name type="scientific">Corynascus novoguineensis</name>
    <dbReference type="NCBI Taxonomy" id="1126955"/>
    <lineage>
        <taxon>Eukaryota</taxon>
        <taxon>Fungi</taxon>
        <taxon>Dikarya</taxon>
        <taxon>Ascomycota</taxon>
        <taxon>Pezizomycotina</taxon>
        <taxon>Sordariomycetes</taxon>
        <taxon>Sordariomycetidae</taxon>
        <taxon>Sordariales</taxon>
        <taxon>Chaetomiaceae</taxon>
        <taxon>Corynascus</taxon>
    </lineage>
</organism>
<dbReference type="InterPro" id="IPR006175">
    <property type="entry name" value="YjgF/YER057c/UK114"/>
</dbReference>
<name>A0AAN7HTY0_9PEZI</name>
<dbReference type="GO" id="GO:0005739">
    <property type="term" value="C:mitochondrion"/>
    <property type="evidence" value="ECO:0007669"/>
    <property type="project" value="TreeGrafter"/>
</dbReference>
<dbReference type="InterPro" id="IPR035959">
    <property type="entry name" value="RutC-like_sf"/>
</dbReference>